<feature type="transmembrane region" description="Helical" evidence="5">
    <location>
        <begin position="136"/>
        <end position="159"/>
    </location>
</feature>
<accession>A0A813QW21</accession>
<evidence type="ECO:0000313" key="7">
    <source>
        <dbReference type="EMBL" id="CAF0772489.1"/>
    </source>
</evidence>
<dbReference type="GO" id="GO:0016020">
    <property type="term" value="C:membrane"/>
    <property type="evidence" value="ECO:0007669"/>
    <property type="project" value="UniProtKB-SubCell"/>
</dbReference>
<dbReference type="InterPro" id="IPR000276">
    <property type="entry name" value="GPCR_Rhodpsn"/>
</dbReference>
<keyword evidence="3 5" id="KW-1133">Transmembrane helix</keyword>
<feature type="transmembrane region" description="Helical" evidence="5">
    <location>
        <begin position="92"/>
        <end position="115"/>
    </location>
</feature>
<name>A0A813QW21_9BILA</name>
<evidence type="ECO:0000256" key="2">
    <source>
        <dbReference type="ARBA" id="ARBA00022692"/>
    </source>
</evidence>
<dbReference type="InterPro" id="IPR017452">
    <property type="entry name" value="GPCR_Rhodpsn_7TM"/>
</dbReference>
<dbReference type="PROSITE" id="PS50262">
    <property type="entry name" value="G_PROTEIN_RECEP_F1_2"/>
    <property type="match status" value="1"/>
</dbReference>
<gene>
    <name evidence="7" type="ORF">RFH988_LOCUS2445</name>
</gene>
<protein>
    <recommendedName>
        <fullName evidence="6">G-protein coupled receptors family 1 profile domain-containing protein</fullName>
    </recommendedName>
</protein>
<dbReference type="OrthoDB" id="10011262at2759"/>
<feature type="transmembrane region" description="Helical" evidence="5">
    <location>
        <begin position="51"/>
        <end position="72"/>
    </location>
</feature>
<feature type="transmembrane region" description="Helical" evidence="5">
    <location>
        <begin position="179"/>
        <end position="200"/>
    </location>
</feature>
<reference evidence="7" key="1">
    <citation type="submission" date="2021-02" db="EMBL/GenBank/DDBJ databases">
        <authorList>
            <person name="Nowell W R."/>
        </authorList>
    </citation>
    <scope>NUCLEOTIDE SEQUENCE</scope>
</reference>
<comment type="caution">
    <text evidence="7">The sequence shown here is derived from an EMBL/GenBank/DDBJ whole genome shotgun (WGS) entry which is preliminary data.</text>
</comment>
<dbReference type="Gene3D" id="1.20.1070.10">
    <property type="entry name" value="Rhodopsin 7-helix transmembrane proteins"/>
    <property type="match status" value="1"/>
</dbReference>
<dbReference type="InterPro" id="IPR052954">
    <property type="entry name" value="GPCR-Ligand_Int"/>
</dbReference>
<sequence length="325" mass="37021">MSNKSIESLEYISDQFNRYLAPSIFLFGIMGNIMNCLVLSQRTLRSNPCALLFLASSFIGLISILLGLPTRILAGWHADPTTTINWICKTRVFIVFSTRTMSIWLITLATIDRWLISSINIHRRQMSNLKNVKREIFIIIILSILSYIHMFPCYGANNIDAPLKCYENTAGCLLMTDLTYALFSIIIPLILMIIFGLLTISHVHRIHTRVAYIDNTVRTIDHSKHVNQNSKKTDHHLLRMLLLQIFSLIVLCIPQAVQKLYMTFKPFGSGSKLEDAIKTFLYNIDILLAFMASAMPFYIYVLAGGSVIRKASINLIRLIQRKIAC</sequence>
<organism evidence="7 8">
    <name type="scientific">Rotaria sordida</name>
    <dbReference type="NCBI Taxonomy" id="392033"/>
    <lineage>
        <taxon>Eukaryota</taxon>
        <taxon>Metazoa</taxon>
        <taxon>Spiralia</taxon>
        <taxon>Gnathifera</taxon>
        <taxon>Rotifera</taxon>
        <taxon>Eurotatoria</taxon>
        <taxon>Bdelloidea</taxon>
        <taxon>Philodinida</taxon>
        <taxon>Philodinidae</taxon>
        <taxon>Rotaria</taxon>
    </lineage>
</organism>
<evidence type="ECO:0000256" key="5">
    <source>
        <dbReference type="SAM" id="Phobius"/>
    </source>
</evidence>
<proteinExistence type="predicted"/>
<dbReference type="AlphaFoldDB" id="A0A813QW21"/>
<comment type="subcellular location">
    <subcellularLocation>
        <location evidence="1">Membrane</location>
    </subcellularLocation>
</comment>
<evidence type="ECO:0000313" key="8">
    <source>
        <dbReference type="Proteomes" id="UP000663882"/>
    </source>
</evidence>
<dbReference type="PANTHER" id="PTHR46641">
    <property type="entry name" value="FMRFAMIDE RECEPTOR-RELATED"/>
    <property type="match status" value="1"/>
</dbReference>
<feature type="domain" description="G-protein coupled receptors family 1 profile" evidence="6">
    <location>
        <begin position="31"/>
        <end position="300"/>
    </location>
</feature>
<evidence type="ECO:0000256" key="1">
    <source>
        <dbReference type="ARBA" id="ARBA00004370"/>
    </source>
</evidence>
<keyword evidence="4 5" id="KW-0472">Membrane</keyword>
<dbReference type="Proteomes" id="UP000663882">
    <property type="component" value="Unassembled WGS sequence"/>
</dbReference>
<evidence type="ECO:0000256" key="3">
    <source>
        <dbReference type="ARBA" id="ARBA00022989"/>
    </source>
</evidence>
<dbReference type="SUPFAM" id="SSF81321">
    <property type="entry name" value="Family A G protein-coupled receptor-like"/>
    <property type="match status" value="1"/>
</dbReference>
<feature type="transmembrane region" description="Helical" evidence="5">
    <location>
        <begin position="280"/>
        <end position="303"/>
    </location>
</feature>
<dbReference type="Pfam" id="PF00001">
    <property type="entry name" value="7tm_1"/>
    <property type="match status" value="1"/>
</dbReference>
<feature type="transmembrane region" description="Helical" evidence="5">
    <location>
        <begin position="20"/>
        <end position="39"/>
    </location>
</feature>
<keyword evidence="2 5" id="KW-0812">Transmembrane</keyword>
<feature type="transmembrane region" description="Helical" evidence="5">
    <location>
        <begin position="237"/>
        <end position="257"/>
    </location>
</feature>
<evidence type="ECO:0000259" key="6">
    <source>
        <dbReference type="PROSITE" id="PS50262"/>
    </source>
</evidence>
<evidence type="ECO:0000256" key="4">
    <source>
        <dbReference type="ARBA" id="ARBA00023136"/>
    </source>
</evidence>
<dbReference type="GO" id="GO:0004930">
    <property type="term" value="F:G protein-coupled receptor activity"/>
    <property type="evidence" value="ECO:0007669"/>
    <property type="project" value="InterPro"/>
</dbReference>
<dbReference type="EMBL" id="CAJNOO010000052">
    <property type="protein sequence ID" value="CAF0772489.1"/>
    <property type="molecule type" value="Genomic_DNA"/>
</dbReference>